<dbReference type="SMART" id="SM01128">
    <property type="entry name" value="DDRGK"/>
    <property type="match status" value="1"/>
</dbReference>
<dbReference type="PANTHER" id="PTHR48176:SF1">
    <property type="entry name" value="DDRGK DOMAIN-CONTAINING PROTEIN 1"/>
    <property type="match status" value="1"/>
</dbReference>
<dbReference type="InterPro" id="IPR036390">
    <property type="entry name" value="WH_DNA-bd_sf"/>
</dbReference>
<gene>
    <name evidence="13" type="primary">CPIJ007479</name>
    <name evidence="13" type="ORF">g.43966</name>
</gene>
<comment type="subunit">
    <text evidence="10">Interacts with Atg9; the interaction is transient.</text>
</comment>
<feature type="region of interest" description="Disordered" evidence="11">
    <location>
        <begin position="98"/>
        <end position="119"/>
    </location>
</feature>
<evidence type="ECO:0000256" key="6">
    <source>
        <dbReference type="ARBA" id="ARBA00022824"/>
    </source>
</evidence>
<feature type="region of interest" description="Disordered" evidence="11">
    <location>
        <begin position="138"/>
        <end position="176"/>
    </location>
</feature>
<evidence type="ECO:0000313" key="13">
    <source>
        <dbReference type="EMBL" id="JAG82737.1"/>
    </source>
</evidence>
<comment type="similarity">
    <text evidence="2">Belongs to the DDRGK1 family.</text>
</comment>
<dbReference type="InterPro" id="IPR036388">
    <property type="entry name" value="WH-like_DNA-bd_sf"/>
</dbReference>
<evidence type="ECO:0000256" key="5">
    <source>
        <dbReference type="ARBA" id="ARBA00022786"/>
    </source>
</evidence>
<proteinExistence type="inferred from homology"/>
<dbReference type="SUPFAM" id="SSF46785">
    <property type="entry name" value="Winged helix' DNA-binding domain"/>
    <property type="match status" value="1"/>
</dbReference>
<keyword evidence="8 12" id="KW-0472">Membrane</keyword>
<feature type="transmembrane region" description="Helical" evidence="12">
    <location>
        <begin position="40"/>
        <end position="61"/>
    </location>
</feature>
<evidence type="ECO:0000256" key="12">
    <source>
        <dbReference type="SAM" id="Phobius"/>
    </source>
</evidence>
<dbReference type="Gene3D" id="1.10.10.10">
    <property type="entry name" value="Winged helix-like DNA-binding domain superfamily/Winged helix DNA-binding domain"/>
    <property type="match status" value="1"/>
</dbReference>
<feature type="compositionally biased region" description="Acidic residues" evidence="11">
    <location>
        <begin position="109"/>
        <end position="119"/>
    </location>
</feature>
<keyword evidence="7 12" id="KW-1133">Transmembrane helix</keyword>
<dbReference type="AlphaFoldDB" id="A0A0C9RVK1"/>
<evidence type="ECO:0000256" key="2">
    <source>
        <dbReference type="ARBA" id="ARBA00009829"/>
    </source>
</evidence>
<comment type="function">
    <text evidence="9">Substrate adapter for ufmylation, the covalent attachment of the ubiquitin-like modifier UFM1 to substrate proteins. Required for ufmylation of Atg9; protects the nervous system during aging, possibly by stabilizing Atg9 and supporting its function.</text>
</comment>
<dbReference type="GO" id="GO:0005789">
    <property type="term" value="C:endoplasmic reticulum membrane"/>
    <property type="evidence" value="ECO:0007669"/>
    <property type="project" value="UniProtKB-SubCell"/>
</dbReference>
<evidence type="ECO:0000256" key="7">
    <source>
        <dbReference type="ARBA" id="ARBA00022989"/>
    </source>
</evidence>
<keyword evidence="5" id="KW-0833">Ubl conjugation pathway</keyword>
<dbReference type="InterPro" id="IPR050899">
    <property type="entry name" value="DDRGK_domain-containing"/>
</dbReference>
<evidence type="ECO:0000256" key="8">
    <source>
        <dbReference type="ARBA" id="ARBA00023136"/>
    </source>
</evidence>
<comment type="subcellular location">
    <subcellularLocation>
        <location evidence="1">Endoplasmic reticulum membrane</location>
        <topology evidence="1">Single-pass membrane protein</topology>
    </subcellularLocation>
</comment>
<dbReference type="EMBL" id="GBYB01012970">
    <property type="protein sequence ID" value="JAG82737.1"/>
    <property type="molecule type" value="Transcribed_RNA"/>
</dbReference>
<feature type="compositionally biased region" description="Basic and acidic residues" evidence="11">
    <location>
        <begin position="141"/>
        <end position="176"/>
    </location>
</feature>
<dbReference type="Pfam" id="PF09756">
    <property type="entry name" value="DDRGK"/>
    <property type="match status" value="1"/>
</dbReference>
<evidence type="ECO:0000256" key="11">
    <source>
        <dbReference type="SAM" id="MobiDB-lite"/>
    </source>
</evidence>
<protein>
    <recommendedName>
        <fullName evidence="3">DDRGK domain-containing protein 1</fullName>
    </recommendedName>
</protein>
<organism evidence="13">
    <name type="scientific">Fopius arisanus</name>
    <dbReference type="NCBI Taxonomy" id="64838"/>
    <lineage>
        <taxon>Eukaryota</taxon>
        <taxon>Metazoa</taxon>
        <taxon>Ecdysozoa</taxon>
        <taxon>Arthropoda</taxon>
        <taxon>Hexapoda</taxon>
        <taxon>Insecta</taxon>
        <taxon>Pterygota</taxon>
        <taxon>Neoptera</taxon>
        <taxon>Endopterygota</taxon>
        <taxon>Hymenoptera</taxon>
        <taxon>Apocrita</taxon>
        <taxon>Ichneumonoidea</taxon>
        <taxon>Braconidae</taxon>
        <taxon>Opiinae</taxon>
        <taxon>Fopius</taxon>
    </lineage>
</organism>
<evidence type="ECO:0000256" key="1">
    <source>
        <dbReference type="ARBA" id="ARBA00004389"/>
    </source>
</evidence>
<keyword evidence="4 12" id="KW-0812">Transmembrane</keyword>
<evidence type="ECO:0000256" key="4">
    <source>
        <dbReference type="ARBA" id="ARBA00022692"/>
    </source>
</evidence>
<name>A0A0C9RVK1_9HYME</name>
<sequence length="331" mass="38307">MWRNVERTGAYQPINIVINKKNSCLLQLIKIITINPIMDIAVLVSIAVAIVTLILLFLTLVSRKKFVKNGVEIEATVRGQAREQGVRRAAGIRNARRRMQARWRRESDQEVNDASEEDENMVPIETVGFPEGKLGAKKRAKLEAKAEKKQQREALEKEREERKKREQQAQVESDKLREKEKLEELARDEVEKKVRAERERLEHEEYFKMKEAFKIEEEGYDVSEEEDHKNHLENFIDYLKSNKVVILEDLAGHFNMKTQSVIDRIRHLQDNGRLTGVVDDRGKFIYISQEELESVAKFIKQRGRVSITELAENSNGLINLNSEQKISAGAT</sequence>
<evidence type="ECO:0000256" key="3">
    <source>
        <dbReference type="ARBA" id="ARBA00018218"/>
    </source>
</evidence>
<dbReference type="FunFam" id="1.10.10.10:FF:000143">
    <property type="entry name" value="DDRGK domain-containing protein 1"/>
    <property type="match status" value="1"/>
</dbReference>
<dbReference type="PANTHER" id="PTHR48176">
    <property type="entry name" value="DDRGK DOMAIN-CONTAINING PROTEIN 1"/>
    <property type="match status" value="1"/>
</dbReference>
<evidence type="ECO:0000256" key="9">
    <source>
        <dbReference type="ARBA" id="ARBA00049608"/>
    </source>
</evidence>
<dbReference type="InterPro" id="IPR019153">
    <property type="entry name" value="DDRGK_dom-contain"/>
</dbReference>
<dbReference type="GO" id="GO:0044389">
    <property type="term" value="F:ubiquitin-like protein ligase binding"/>
    <property type="evidence" value="ECO:0007669"/>
    <property type="project" value="TreeGrafter"/>
</dbReference>
<evidence type="ECO:0000256" key="10">
    <source>
        <dbReference type="ARBA" id="ARBA00049687"/>
    </source>
</evidence>
<reference evidence="13" key="1">
    <citation type="submission" date="2015-01" db="EMBL/GenBank/DDBJ databases">
        <title>Transcriptome Assembly of Fopius arisanus.</title>
        <authorList>
            <person name="Geib S."/>
        </authorList>
    </citation>
    <scope>NUCLEOTIDE SEQUENCE</scope>
</reference>
<accession>A0A0C9RVK1</accession>
<keyword evidence="6" id="KW-0256">Endoplasmic reticulum</keyword>